<evidence type="ECO:0000313" key="9">
    <source>
        <dbReference type="EMBL" id="XFO69283.1"/>
    </source>
</evidence>
<keyword evidence="5" id="KW-0862">Zinc</keyword>
<comment type="subcellular location">
    <subcellularLocation>
        <location evidence="1">Cytoplasm</location>
    </subcellularLocation>
</comment>
<keyword evidence="10" id="KW-1185">Reference proteome</keyword>
<dbReference type="CDD" id="cd07153">
    <property type="entry name" value="Fur_like"/>
    <property type="match status" value="1"/>
</dbReference>
<dbReference type="SUPFAM" id="SSF46785">
    <property type="entry name" value="Winged helix' DNA-binding domain"/>
    <property type="match status" value="1"/>
</dbReference>
<evidence type="ECO:0000256" key="5">
    <source>
        <dbReference type="ARBA" id="ARBA00022833"/>
    </source>
</evidence>
<keyword evidence="4" id="KW-0678">Repressor</keyword>
<comment type="similarity">
    <text evidence="2">Belongs to the Fur family.</text>
</comment>
<accession>A0ABZ3IV88</accession>
<dbReference type="PANTHER" id="PTHR33202:SF1">
    <property type="entry name" value="FERRIC UPTAKE REGULATION PROTEIN"/>
    <property type="match status" value="1"/>
</dbReference>
<dbReference type="Pfam" id="PF01475">
    <property type="entry name" value="FUR"/>
    <property type="match status" value="1"/>
</dbReference>
<organism evidence="9 10">
    <name type="scientific">Sporomusa silvacetica DSM 10669</name>
    <dbReference type="NCBI Taxonomy" id="1123289"/>
    <lineage>
        <taxon>Bacteria</taxon>
        <taxon>Bacillati</taxon>
        <taxon>Bacillota</taxon>
        <taxon>Negativicutes</taxon>
        <taxon>Selenomonadales</taxon>
        <taxon>Sporomusaceae</taxon>
        <taxon>Sporomusa</taxon>
    </lineage>
</organism>
<name>A0ABZ3IV88_9FIRM</name>
<dbReference type="InterPro" id="IPR036390">
    <property type="entry name" value="WH_DNA-bd_sf"/>
</dbReference>
<dbReference type="PANTHER" id="PTHR33202">
    <property type="entry name" value="ZINC UPTAKE REGULATION PROTEIN"/>
    <property type="match status" value="1"/>
</dbReference>
<dbReference type="Gene3D" id="3.30.1490.190">
    <property type="match status" value="1"/>
</dbReference>
<evidence type="ECO:0000313" key="10">
    <source>
        <dbReference type="Proteomes" id="UP000216752"/>
    </source>
</evidence>
<dbReference type="InterPro" id="IPR036388">
    <property type="entry name" value="WH-like_DNA-bd_sf"/>
</dbReference>
<dbReference type="Proteomes" id="UP000216752">
    <property type="component" value="Chromosome"/>
</dbReference>
<sequence>MQLEKIIQKLKEKGCKITPQRRAVIQSLLNFSKFPTALEVFNDIKATNPDVGLDTIYRNLNLLVEIGIVNSINLPGKDVKVFELSIDGHHHHLVCLNCGQADCLDYCPIDEQGLQTAAGSEFQITGHSLEIYGYCHKCKSALK</sequence>
<evidence type="ECO:0000256" key="8">
    <source>
        <dbReference type="ARBA" id="ARBA00023163"/>
    </source>
</evidence>
<evidence type="ECO:0000256" key="3">
    <source>
        <dbReference type="ARBA" id="ARBA00022490"/>
    </source>
</evidence>
<evidence type="ECO:0000256" key="7">
    <source>
        <dbReference type="ARBA" id="ARBA00023125"/>
    </source>
</evidence>
<protein>
    <submittedName>
        <fullName evidence="9">Zinc-specific metallo-regulatory protein</fullName>
    </submittedName>
</protein>
<proteinExistence type="inferred from homology"/>
<dbReference type="InterPro" id="IPR043135">
    <property type="entry name" value="Fur_C"/>
</dbReference>
<keyword evidence="8" id="KW-0804">Transcription</keyword>
<evidence type="ECO:0000256" key="4">
    <source>
        <dbReference type="ARBA" id="ARBA00022491"/>
    </source>
</evidence>
<gene>
    <name evidence="9" type="primary">zur</name>
    <name evidence="9" type="ORF">SPSIL_055150</name>
</gene>
<reference evidence="9" key="1">
    <citation type="submission" date="2024-05" db="EMBL/GenBank/DDBJ databases">
        <title>Isolation and characterization of Sporomusa carbonis sp. nov., a carboxydotrophic hydrogenogen in the genus of Sporomusa isolated from a charcoal burning pile.</title>
        <authorList>
            <person name="Boeer T."/>
            <person name="Rosenbaum F."/>
            <person name="Eysell L."/>
            <person name="Mueller V."/>
            <person name="Daniel R."/>
            <person name="Poehlein A."/>
        </authorList>
    </citation>
    <scope>NUCLEOTIDE SEQUENCE [LARGE SCALE GENOMIC DNA]</scope>
    <source>
        <strain evidence="9">DSM 10669</strain>
    </source>
</reference>
<keyword evidence="3" id="KW-0963">Cytoplasm</keyword>
<dbReference type="EMBL" id="CP155573">
    <property type="protein sequence ID" value="XFO69283.1"/>
    <property type="molecule type" value="Genomic_DNA"/>
</dbReference>
<evidence type="ECO:0000256" key="2">
    <source>
        <dbReference type="ARBA" id="ARBA00007957"/>
    </source>
</evidence>
<keyword evidence="7" id="KW-0238">DNA-binding</keyword>
<evidence type="ECO:0000256" key="1">
    <source>
        <dbReference type="ARBA" id="ARBA00004496"/>
    </source>
</evidence>
<dbReference type="InterPro" id="IPR002481">
    <property type="entry name" value="FUR"/>
</dbReference>
<dbReference type="Gene3D" id="1.10.10.10">
    <property type="entry name" value="Winged helix-like DNA-binding domain superfamily/Winged helix DNA-binding domain"/>
    <property type="match status" value="1"/>
</dbReference>
<keyword evidence="6" id="KW-0805">Transcription regulation</keyword>
<evidence type="ECO:0000256" key="6">
    <source>
        <dbReference type="ARBA" id="ARBA00023015"/>
    </source>
</evidence>